<organism evidence="2 3">
    <name type="scientific">Mojavia pulchra JT2-VF2</name>
    <dbReference type="NCBI Taxonomy" id="287848"/>
    <lineage>
        <taxon>Bacteria</taxon>
        <taxon>Bacillati</taxon>
        <taxon>Cyanobacteriota</taxon>
        <taxon>Cyanophyceae</taxon>
        <taxon>Nostocales</taxon>
        <taxon>Nostocaceae</taxon>
    </lineage>
</organism>
<protein>
    <submittedName>
        <fullName evidence="2">Uncharacterized protein</fullName>
    </submittedName>
</protein>
<comment type="caution">
    <text evidence="2">The sequence shown here is derived from an EMBL/GenBank/DDBJ whole genome shotgun (WGS) entry which is preliminary data.</text>
</comment>
<proteinExistence type="predicted"/>
<dbReference type="AlphaFoldDB" id="A0A951UHA0"/>
<sequence length="221" mass="25127">MNHQTYKLLGAKRCVFAISIASLTTLLAIGPTAADSPKNPIIETQTKQLRPTRITSEEISQVKQVLPRRNILVKHAFRINLPDFGSCLFVPIQEFPQGSKKAKLSLYLVKNKRVLYTLPQSQQVQPWNFLALKAVSFLELDFDGPDEDGILLIGSYMTSDFPSSRNLPLRTPKPFPVAILYHRKKNGFEVYEDISKKLTQRQVKTITEAKNILRRDFGFIP</sequence>
<dbReference type="EMBL" id="JAHHHN010000006">
    <property type="protein sequence ID" value="MBW4561935.1"/>
    <property type="molecule type" value="Genomic_DNA"/>
</dbReference>
<name>A0A951UHA0_9NOST</name>
<evidence type="ECO:0000313" key="2">
    <source>
        <dbReference type="EMBL" id="MBW4561935.1"/>
    </source>
</evidence>
<reference evidence="2" key="2">
    <citation type="journal article" date="2022" name="Microbiol. Resour. Announc.">
        <title>Metagenome Sequencing to Explore Phylogenomics of Terrestrial Cyanobacteria.</title>
        <authorList>
            <person name="Ward R.D."/>
            <person name="Stajich J.E."/>
            <person name="Johansen J.R."/>
            <person name="Huntemann M."/>
            <person name="Clum A."/>
            <person name="Foster B."/>
            <person name="Foster B."/>
            <person name="Roux S."/>
            <person name="Palaniappan K."/>
            <person name="Varghese N."/>
            <person name="Mukherjee S."/>
            <person name="Reddy T.B.K."/>
            <person name="Daum C."/>
            <person name="Copeland A."/>
            <person name="Chen I.A."/>
            <person name="Ivanova N.N."/>
            <person name="Kyrpides N.C."/>
            <person name="Shapiro N."/>
            <person name="Eloe-Fadrosh E.A."/>
            <person name="Pietrasiak N."/>
        </authorList>
    </citation>
    <scope>NUCLEOTIDE SEQUENCE</scope>
    <source>
        <strain evidence="2">JT2-VF2</strain>
    </source>
</reference>
<gene>
    <name evidence="2" type="ORF">KME32_12430</name>
</gene>
<reference evidence="2" key="1">
    <citation type="submission" date="2021-05" db="EMBL/GenBank/DDBJ databases">
        <authorList>
            <person name="Pietrasiak N."/>
            <person name="Ward R."/>
            <person name="Stajich J.E."/>
            <person name="Kurbessoian T."/>
        </authorList>
    </citation>
    <scope>NUCLEOTIDE SEQUENCE</scope>
    <source>
        <strain evidence="2">JT2-VF2</strain>
    </source>
</reference>
<evidence type="ECO:0000256" key="1">
    <source>
        <dbReference type="SAM" id="SignalP"/>
    </source>
</evidence>
<evidence type="ECO:0000313" key="3">
    <source>
        <dbReference type="Proteomes" id="UP000715781"/>
    </source>
</evidence>
<accession>A0A951UHA0</accession>
<dbReference type="Proteomes" id="UP000715781">
    <property type="component" value="Unassembled WGS sequence"/>
</dbReference>
<feature type="chain" id="PRO_5037624279" evidence="1">
    <location>
        <begin position="34"/>
        <end position="221"/>
    </location>
</feature>
<feature type="signal peptide" evidence="1">
    <location>
        <begin position="1"/>
        <end position="33"/>
    </location>
</feature>
<keyword evidence="1" id="KW-0732">Signal</keyword>